<feature type="compositionally biased region" description="Gly residues" evidence="5">
    <location>
        <begin position="692"/>
        <end position="704"/>
    </location>
</feature>
<feature type="region of interest" description="Disordered" evidence="5">
    <location>
        <begin position="788"/>
        <end position="807"/>
    </location>
</feature>
<sequence>DLQASPLLDVGGADQGQLPPGGVATQQVHVGSGEVISTGTLLNSSSFSVRPSVVPSSLGPSFSSFPTFPSPASALAAAAVESLAALAAAAAAAEKATAKAAPSKRPRGRPKGSKDRAPRSRSGACAAGTEGGADGATSEVRSSSAPATVSSSANVLVSAPSAIPEVTEHKAVSEDRQVAKRRRTGAGNARKKKVAEGLDDAAPVVDGGLSDSGGGRGGDAPVEDSSSETAGGQLLHPRSAGRTPEFPGTALEPGEVTATLPPSGVFDSSGVSTAATSSSDNSPGDGPSGGTALTSLPDVVSHGVENTEQGRDRGGPPASRGDISGERAQAETCLSPPVAELGPAPSGSGLQALCDAETGPSRKEISLPVDLAEGADDNSQTSKACPVTPVDEDRPGGESHETGCAEEVAAVVGDTAISSVPEREGDEGIKAGSEDRNRARSRPPLSGEAVAWCGLGMVRAGGIRRSYSASFKLAVVAAAEGMNSNTKAAKQMGVTESLVRRWRMQKNVLEQLPGEKLSRRGRKHGKYVSLEQQLCLHVCAVQQQEGRILKDTEMRRLASEIAGTLEVSGFKASSTWCFRFKRRWGLDRVQATAAAAAAAAGVEDGAPSSMTTVNASGVGKSAVPGDAAGKPGTESGCEDANKTSPVVGAPGTTPAPAALCGEDPASSSCTQQEKPATLHQEADVGASLEIVGNGGGGTGEGVPSGGVPTVLVGSGASGGQQQDQLQQQLQQQLHQLTNGGIGGGPESVIGGPLLPQQLLGSQHLLNLEQHQLQHLQLQLHLQQPLGLQDPLRPSLRPPTNPQEEEDGSVVLLTPEQQQQQAALEQRLIELQKQQEELERQIEQHRLHQQFDAQPLSHAPPPGENGEGPENVDSSLPEDQRQLLFRQQLLLQQHQQLLVHQQHGSTLGLLAVAGFSPSSGTGAGRGNETTTDTGAGVVQQGSPGGATDGGVQGREGSSMGETNEMELKSKNAATAAAAVAAFLPQHLEEAAAAAFAAYGTTQQLHRQVHVDARGGSDSPESLGHDVQGSGVLLAEQRHAAAGRAAAQPLKGGEDPDLSQSQARQANVLGDPCSRDGTVQSETSPTGAFDEQQQSLQTQHAHQLQQQTLGLSLTAADVTAQRLRDQRSHRDSEGLGGVSAGLAGKARELECS</sequence>
<feature type="compositionally biased region" description="Basic residues" evidence="5">
    <location>
        <begin position="179"/>
        <end position="193"/>
    </location>
</feature>
<evidence type="ECO:0000256" key="2">
    <source>
        <dbReference type="ARBA" id="ARBA00023125"/>
    </source>
</evidence>
<dbReference type="SUPFAM" id="SSF46689">
    <property type="entry name" value="Homeodomain-like"/>
    <property type="match status" value="1"/>
</dbReference>
<feature type="compositionally biased region" description="Basic and acidic residues" evidence="5">
    <location>
        <begin position="1120"/>
        <end position="1131"/>
    </location>
</feature>
<feature type="region of interest" description="Disordered" evidence="5">
    <location>
        <begin position="919"/>
        <end position="960"/>
    </location>
</feature>
<feature type="compositionally biased region" description="Basic residues" evidence="5">
    <location>
        <begin position="102"/>
        <end position="111"/>
    </location>
</feature>
<dbReference type="Pfam" id="PF09607">
    <property type="entry name" value="BrkDBD"/>
    <property type="match status" value="1"/>
</dbReference>
<organism evidence="7 8">
    <name type="scientific">Cystoisospora suis</name>
    <dbReference type="NCBI Taxonomy" id="483139"/>
    <lineage>
        <taxon>Eukaryota</taxon>
        <taxon>Sar</taxon>
        <taxon>Alveolata</taxon>
        <taxon>Apicomplexa</taxon>
        <taxon>Conoidasida</taxon>
        <taxon>Coccidia</taxon>
        <taxon>Eucoccidiorida</taxon>
        <taxon>Eimeriorina</taxon>
        <taxon>Sarcocystidae</taxon>
        <taxon>Cystoisospora</taxon>
    </lineage>
</organism>
<feature type="region of interest" description="Disordered" evidence="5">
    <location>
        <begin position="692"/>
        <end position="731"/>
    </location>
</feature>
<feature type="region of interest" description="Disordered" evidence="5">
    <location>
        <begin position="1"/>
        <end position="20"/>
    </location>
</feature>
<feature type="compositionally biased region" description="Low complexity" evidence="5">
    <location>
        <begin position="268"/>
        <end position="285"/>
    </location>
</feature>
<dbReference type="Pfam" id="PF03221">
    <property type="entry name" value="HTH_Tnp_Tc5"/>
    <property type="match status" value="1"/>
</dbReference>
<feature type="compositionally biased region" description="Low complexity" evidence="5">
    <location>
        <begin position="142"/>
        <end position="153"/>
    </location>
</feature>
<name>A0A2C6L5U3_9APIC</name>
<evidence type="ECO:0000256" key="5">
    <source>
        <dbReference type="SAM" id="MobiDB-lite"/>
    </source>
</evidence>
<dbReference type="AlphaFoldDB" id="A0A2C6L5U3"/>
<feature type="region of interest" description="Disordered" evidence="5">
    <location>
        <begin position="853"/>
        <end position="874"/>
    </location>
</feature>
<feature type="coiled-coil region" evidence="4">
    <location>
        <begin position="820"/>
        <end position="847"/>
    </location>
</feature>
<dbReference type="GO" id="GO:0006355">
    <property type="term" value="P:regulation of DNA-templated transcription"/>
    <property type="evidence" value="ECO:0007669"/>
    <property type="project" value="InterPro"/>
</dbReference>
<feature type="compositionally biased region" description="Low complexity" evidence="5">
    <location>
        <begin position="645"/>
        <end position="658"/>
    </location>
</feature>
<feature type="compositionally biased region" description="Low complexity" evidence="5">
    <location>
        <begin position="720"/>
        <end position="731"/>
    </location>
</feature>
<dbReference type="PROSITE" id="PS00354">
    <property type="entry name" value="HMGI_Y"/>
    <property type="match status" value="1"/>
</dbReference>
<evidence type="ECO:0000313" key="7">
    <source>
        <dbReference type="EMBL" id="PHJ22803.1"/>
    </source>
</evidence>
<dbReference type="GO" id="GO:0003677">
    <property type="term" value="F:DNA binding"/>
    <property type="evidence" value="ECO:0007669"/>
    <property type="project" value="UniProtKB-KW"/>
</dbReference>
<dbReference type="InterPro" id="IPR000637">
    <property type="entry name" value="HMGI/Y_DNA-bd_CS"/>
</dbReference>
<feature type="compositionally biased region" description="Polar residues" evidence="5">
    <location>
        <begin position="1075"/>
        <end position="1084"/>
    </location>
</feature>
<evidence type="ECO:0000256" key="4">
    <source>
        <dbReference type="SAM" id="Coils"/>
    </source>
</evidence>
<dbReference type="OrthoDB" id="2162928at2759"/>
<dbReference type="VEuPathDB" id="ToxoDB:CSUI_003345"/>
<evidence type="ECO:0000313" key="8">
    <source>
        <dbReference type="Proteomes" id="UP000221165"/>
    </source>
</evidence>
<evidence type="ECO:0000256" key="3">
    <source>
        <dbReference type="ARBA" id="ARBA00023242"/>
    </source>
</evidence>
<keyword evidence="2 7" id="KW-0238">DNA-binding</keyword>
<feature type="region of interest" description="Disordered" evidence="5">
    <location>
        <begin position="94"/>
        <end position="401"/>
    </location>
</feature>
<feature type="region of interest" description="Disordered" evidence="5">
    <location>
        <begin position="1118"/>
        <end position="1150"/>
    </location>
</feature>
<feature type="compositionally biased region" description="Basic and acidic residues" evidence="5">
    <location>
        <begin position="166"/>
        <end position="178"/>
    </location>
</feature>
<feature type="region of interest" description="Disordered" evidence="5">
    <location>
        <begin position="1036"/>
        <end position="1094"/>
    </location>
</feature>
<reference evidence="7 8" key="1">
    <citation type="journal article" date="2017" name="Int. J. Parasitol.">
        <title>The genome of the protozoan parasite Cystoisospora suis and a reverse vaccinology approach to identify vaccine candidates.</title>
        <authorList>
            <person name="Palmieri N."/>
            <person name="Shrestha A."/>
            <person name="Ruttkowski B."/>
            <person name="Beck T."/>
            <person name="Vogl C."/>
            <person name="Tomley F."/>
            <person name="Blake D.P."/>
            <person name="Joachim A."/>
        </authorList>
    </citation>
    <scope>NUCLEOTIDE SEQUENCE [LARGE SCALE GENOMIC DNA]</scope>
    <source>
        <strain evidence="7 8">Wien I</strain>
    </source>
</reference>
<dbReference type="InterPro" id="IPR018586">
    <property type="entry name" value="Brinker_DNA-bd"/>
</dbReference>
<dbReference type="InterPro" id="IPR006600">
    <property type="entry name" value="HTH_CenpB_DNA-bd_dom"/>
</dbReference>
<feature type="compositionally biased region" description="Basic and acidic residues" evidence="5">
    <location>
        <begin position="391"/>
        <end position="401"/>
    </location>
</feature>
<feature type="domain" description="HTH CENPB-type" evidence="6">
    <location>
        <begin position="518"/>
        <end position="590"/>
    </location>
</feature>
<dbReference type="RefSeq" id="XP_067924480.1">
    <property type="nucleotide sequence ID" value="XM_068063543.1"/>
</dbReference>
<dbReference type="EMBL" id="MIGC01001471">
    <property type="protein sequence ID" value="PHJ22803.1"/>
    <property type="molecule type" value="Genomic_DNA"/>
</dbReference>
<evidence type="ECO:0000256" key="1">
    <source>
        <dbReference type="ARBA" id="ARBA00004123"/>
    </source>
</evidence>
<feature type="region of interest" description="Disordered" evidence="5">
    <location>
        <begin position="418"/>
        <end position="444"/>
    </location>
</feature>
<dbReference type="Gene3D" id="1.10.10.60">
    <property type="entry name" value="Homeodomain-like"/>
    <property type="match status" value="1"/>
</dbReference>
<feature type="compositionally biased region" description="Gly residues" evidence="5">
    <location>
        <begin position="941"/>
        <end position="952"/>
    </location>
</feature>
<feature type="non-terminal residue" evidence="7">
    <location>
        <position position="1"/>
    </location>
</feature>
<protein>
    <submittedName>
        <fullName evidence="7">Tc5 transposase dna-binding domain protein</fullName>
    </submittedName>
</protein>
<keyword evidence="3" id="KW-0539">Nucleus</keyword>
<feature type="compositionally biased region" description="Polar residues" evidence="5">
    <location>
        <begin position="665"/>
        <end position="674"/>
    </location>
</feature>
<keyword evidence="4" id="KW-0175">Coiled coil</keyword>
<dbReference type="InterPro" id="IPR009057">
    <property type="entry name" value="Homeodomain-like_sf"/>
</dbReference>
<dbReference type="GeneID" id="94426754"/>
<proteinExistence type="predicted"/>
<feature type="region of interest" description="Disordered" evidence="5">
    <location>
        <begin position="619"/>
        <end position="676"/>
    </location>
</feature>
<comment type="caution">
    <text evidence="7">The sequence shown here is derived from an EMBL/GenBank/DDBJ whole genome shotgun (WGS) entry which is preliminary data.</text>
</comment>
<comment type="subcellular location">
    <subcellularLocation>
        <location evidence="1">Nucleus</location>
    </subcellularLocation>
</comment>
<dbReference type="GO" id="GO:0005634">
    <property type="term" value="C:nucleus"/>
    <property type="evidence" value="ECO:0007669"/>
    <property type="project" value="UniProtKB-SubCell"/>
</dbReference>
<gene>
    <name evidence="7" type="ORF">CSUI_003345</name>
</gene>
<evidence type="ECO:0000259" key="6">
    <source>
        <dbReference type="PROSITE" id="PS51253"/>
    </source>
</evidence>
<feature type="compositionally biased region" description="Basic and acidic residues" evidence="5">
    <location>
        <begin position="421"/>
        <end position="438"/>
    </location>
</feature>
<dbReference type="Proteomes" id="UP000221165">
    <property type="component" value="Unassembled WGS sequence"/>
</dbReference>
<dbReference type="PROSITE" id="PS51253">
    <property type="entry name" value="HTH_CENPB"/>
    <property type="match status" value="1"/>
</dbReference>
<keyword evidence="8" id="KW-1185">Reference proteome</keyword>
<accession>A0A2C6L5U3</accession>